<dbReference type="Proteomes" id="UP000243904">
    <property type="component" value="Chromosome I"/>
</dbReference>
<keyword evidence="2" id="KW-1185">Reference proteome</keyword>
<dbReference type="AlphaFoldDB" id="A0A1H2B4E4"/>
<reference evidence="2" key="1">
    <citation type="submission" date="2016-10" db="EMBL/GenBank/DDBJ databases">
        <authorList>
            <person name="Varghese N."/>
            <person name="Submissions S."/>
        </authorList>
    </citation>
    <scope>NUCLEOTIDE SEQUENCE [LARGE SCALE GENOMIC DNA]</scope>
    <source>
        <strain evidence="2">GAS369</strain>
    </source>
</reference>
<evidence type="ECO:0000313" key="2">
    <source>
        <dbReference type="Proteomes" id="UP000243904"/>
    </source>
</evidence>
<evidence type="ECO:0000313" key="1">
    <source>
        <dbReference type="EMBL" id="SDT53058.1"/>
    </source>
</evidence>
<gene>
    <name evidence="1" type="ORF">SAMN05444158_6781</name>
</gene>
<organism evidence="1 2">
    <name type="scientific">Bradyrhizobium canariense</name>
    <dbReference type="NCBI Taxonomy" id="255045"/>
    <lineage>
        <taxon>Bacteria</taxon>
        <taxon>Pseudomonadati</taxon>
        <taxon>Pseudomonadota</taxon>
        <taxon>Alphaproteobacteria</taxon>
        <taxon>Hyphomicrobiales</taxon>
        <taxon>Nitrobacteraceae</taxon>
        <taxon>Bradyrhizobium</taxon>
    </lineage>
</organism>
<protein>
    <submittedName>
        <fullName evidence="1">Uncharacterized protein</fullName>
    </submittedName>
</protein>
<sequence>MPKNPAASQIGTPRCISQVAAVWRKVWGVTLPVIPDKQERL</sequence>
<dbReference type="EMBL" id="LT629750">
    <property type="protein sequence ID" value="SDT53058.1"/>
    <property type="molecule type" value="Genomic_DNA"/>
</dbReference>
<proteinExistence type="predicted"/>
<name>A0A1H2B4E4_9BRAD</name>
<accession>A0A1H2B4E4</accession>